<comment type="caution">
    <text evidence="18">The sequence shown here is derived from an EMBL/GenBank/DDBJ whole genome shotgun (WGS) entry which is preliminary data.</text>
</comment>
<feature type="transmembrane region" description="Helical" evidence="15">
    <location>
        <begin position="302"/>
        <end position="322"/>
    </location>
</feature>
<keyword evidence="9 15" id="KW-1133">Transmembrane helix</keyword>
<comment type="catalytic activity">
    <reaction evidence="13">
        <text>N(pros)-phospho-L-histidyl-[protein](out) + sucrose = sucrose 6(G)-phosphate(in) + L-histidyl-[protein]</text>
        <dbReference type="Rhea" id="RHEA:49236"/>
        <dbReference type="Rhea" id="RHEA-COMP:9745"/>
        <dbReference type="Rhea" id="RHEA-COMP:9746"/>
        <dbReference type="ChEBI" id="CHEBI:17992"/>
        <dbReference type="ChEBI" id="CHEBI:29979"/>
        <dbReference type="ChEBI" id="CHEBI:64837"/>
        <dbReference type="ChEBI" id="CHEBI:91002"/>
        <dbReference type="EC" id="2.7.1.211"/>
    </reaction>
</comment>
<evidence type="ECO:0000256" key="15">
    <source>
        <dbReference type="SAM" id="Phobius"/>
    </source>
</evidence>
<evidence type="ECO:0000256" key="4">
    <source>
        <dbReference type="ARBA" id="ARBA00022597"/>
    </source>
</evidence>
<evidence type="ECO:0000256" key="7">
    <source>
        <dbReference type="ARBA" id="ARBA00022692"/>
    </source>
</evidence>
<proteinExistence type="predicted"/>
<keyword evidence="8" id="KW-0418">Kinase</keyword>
<dbReference type="Proteomes" id="UP000465712">
    <property type="component" value="Unassembled WGS sequence"/>
</dbReference>
<sequence>MDYPTIAKALLKQLGGKENLQALAHCATRLRLALKDDAIVDEKAIESLDGVKGQFKVAGQYQIIFGSGIVNQVYAELARLTGMADMSTADVANTGAQKQNIVQRAVKGLSDIFVPIIPAIVAGGLLMGVFNLLTAKGLFLDEISLIDAYPGLADLANMLNTFANAPFVYLPVLLAFSASKKFGGNPFLGAALGMLMVHPDLLNGWGFGSASVTGTVPTWNIFGFSIEKVGYQGSVLPVLVSAFILAKVENGLRKIVPSVLDNLLTPMLAIFVTGFLTFTLVGPVTRDIGFLLGDGLNWLYDSAGFLGGALFGFIYAPFVITGMHHSFIAIETQLLTDIAVTGGTFIFPIAAMSNIAQGAAALAVGFSTKETKTKGIALPSGVTALLGITEPAMFGVNLKLRYPFIAAIIGSAVASAWITLFNVKAQALGAAGLPGIISISPGYIGYFVVGMLISFTVTFVLTLLLGVRQKAKAGDLATA</sequence>
<evidence type="ECO:0000256" key="6">
    <source>
        <dbReference type="ARBA" id="ARBA00022683"/>
    </source>
</evidence>
<keyword evidence="10 15" id="KW-0472">Membrane</keyword>
<feature type="domain" description="PTS EIIB type-1" evidence="16">
    <location>
        <begin position="4"/>
        <end position="87"/>
    </location>
</feature>
<evidence type="ECO:0000256" key="9">
    <source>
        <dbReference type="ARBA" id="ARBA00022989"/>
    </source>
</evidence>
<comment type="subcellular location">
    <subcellularLocation>
        <location evidence="1">Cell inner membrane</location>
        <topology evidence="1">Multi-pass membrane protein</topology>
    </subcellularLocation>
</comment>
<protein>
    <recommendedName>
        <fullName evidence="11">protein-N(pi)-phosphohistidine--sucrose phosphotransferase</fullName>
        <ecNumber evidence="11">2.7.1.211</ecNumber>
    </recommendedName>
</protein>
<keyword evidence="3" id="KW-1003">Cell membrane</keyword>
<dbReference type="SUPFAM" id="SSF55604">
    <property type="entry name" value="Glucose permease domain IIB"/>
    <property type="match status" value="1"/>
</dbReference>
<dbReference type="EC" id="2.7.1.211" evidence="11"/>
<evidence type="ECO:0000256" key="8">
    <source>
        <dbReference type="ARBA" id="ARBA00022777"/>
    </source>
</evidence>
<dbReference type="PROSITE" id="PS01035">
    <property type="entry name" value="PTS_EIIB_TYPE_1_CYS"/>
    <property type="match status" value="1"/>
</dbReference>
<dbReference type="GO" id="GO:0090589">
    <property type="term" value="F:protein-phosphocysteine-trehalose phosphotransferase system transporter activity"/>
    <property type="evidence" value="ECO:0007669"/>
    <property type="project" value="TreeGrafter"/>
</dbReference>
<evidence type="ECO:0000256" key="2">
    <source>
        <dbReference type="ARBA" id="ARBA00022448"/>
    </source>
</evidence>
<evidence type="ECO:0000256" key="10">
    <source>
        <dbReference type="ARBA" id="ARBA00023136"/>
    </source>
</evidence>
<dbReference type="GO" id="GO:0008982">
    <property type="term" value="F:protein-N(PI)-phosphohistidine-sugar phosphotransferase activity"/>
    <property type="evidence" value="ECO:0007669"/>
    <property type="project" value="InterPro"/>
</dbReference>
<reference evidence="18 19" key="1">
    <citation type="submission" date="2017-05" db="EMBL/GenBank/DDBJ databases">
        <title>High clonality and local adaptation shapes Vibrionaceae linages within an endangered oasis.</title>
        <authorList>
            <person name="Vazquez-Rosas-Landa M."/>
        </authorList>
    </citation>
    <scope>NUCLEOTIDE SEQUENCE [LARGE SCALE GENOMIC DNA]</scope>
    <source>
        <strain evidence="18 19">P46_P4S1P180</strain>
    </source>
</reference>
<dbReference type="Pfam" id="PF02378">
    <property type="entry name" value="PTS_EIIC"/>
    <property type="match status" value="1"/>
</dbReference>
<dbReference type="GO" id="GO:0005886">
    <property type="term" value="C:plasma membrane"/>
    <property type="evidence" value="ECO:0007669"/>
    <property type="project" value="UniProtKB-SubCell"/>
</dbReference>
<feature type="transmembrane region" description="Helical" evidence="15">
    <location>
        <begin position="155"/>
        <end position="176"/>
    </location>
</feature>
<dbReference type="InterPro" id="IPR036878">
    <property type="entry name" value="Glu_permease_IIB"/>
</dbReference>
<keyword evidence="5" id="KW-0808">Transferase</keyword>
<keyword evidence="4" id="KW-0762">Sugar transport</keyword>
<comment type="function">
    <text evidence="12">The phosphoenolpyruvate-dependent sugar phosphotransferase system (sugar PTS), a major carbohydrate active transport system, catalyzes the phosphorylation of incoming sugar substrates concomitantly with their translocation across the cell membrane. This system is involved in sucrose transport.</text>
</comment>
<dbReference type="PROSITE" id="PS51098">
    <property type="entry name" value="PTS_EIIB_TYPE_1"/>
    <property type="match status" value="1"/>
</dbReference>
<feature type="transmembrane region" description="Helical" evidence="15">
    <location>
        <begin position="260"/>
        <end position="282"/>
    </location>
</feature>
<dbReference type="InterPro" id="IPR004719">
    <property type="entry name" value="PTS_maltose/Glc_sub_IIC"/>
</dbReference>
<dbReference type="Pfam" id="PF00367">
    <property type="entry name" value="PTS_EIIB"/>
    <property type="match status" value="1"/>
</dbReference>
<name>A0A7X4W9N2_9GAMM</name>
<dbReference type="InterPro" id="IPR003352">
    <property type="entry name" value="PTS_EIIC"/>
</dbReference>
<evidence type="ECO:0000256" key="1">
    <source>
        <dbReference type="ARBA" id="ARBA00004429"/>
    </source>
</evidence>
<dbReference type="CDD" id="cd00212">
    <property type="entry name" value="PTS_IIB_glc"/>
    <property type="match status" value="1"/>
</dbReference>
<dbReference type="InterPro" id="IPR010973">
    <property type="entry name" value="PTS_IIBC_sucr"/>
</dbReference>
<feature type="transmembrane region" description="Helical" evidence="15">
    <location>
        <begin position="376"/>
        <end position="396"/>
    </location>
</feature>
<dbReference type="RefSeq" id="WP_161442293.1">
    <property type="nucleotide sequence ID" value="NZ_WXWW01000024.1"/>
</dbReference>
<dbReference type="NCBIfam" id="TIGR00826">
    <property type="entry name" value="EIIB_glc"/>
    <property type="match status" value="1"/>
</dbReference>
<feature type="transmembrane region" description="Helical" evidence="15">
    <location>
        <begin position="443"/>
        <end position="467"/>
    </location>
</feature>
<dbReference type="GO" id="GO:0009401">
    <property type="term" value="P:phosphoenolpyruvate-dependent sugar phosphotransferase system"/>
    <property type="evidence" value="ECO:0007669"/>
    <property type="project" value="UniProtKB-KW"/>
</dbReference>
<organism evidence="18 19">
    <name type="scientific">Photobacterium halotolerans</name>
    <dbReference type="NCBI Taxonomy" id="265726"/>
    <lineage>
        <taxon>Bacteria</taxon>
        <taxon>Pseudomonadati</taxon>
        <taxon>Pseudomonadota</taxon>
        <taxon>Gammaproteobacteria</taxon>
        <taxon>Vibrionales</taxon>
        <taxon>Vibrionaceae</taxon>
        <taxon>Photobacterium</taxon>
    </lineage>
</organism>
<dbReference type="PANTHER" id="PTHR30175">
    <property type="entry name" value="PHOSPHOTRANSFERASE SYSTEM TRANSPORT PROTEIN"/>
    <property type="match status" value="1"/>
</dbReference>
<evidence type="ECO:0000313" key="19">
    <source>
        <dbReference type="Proteomes" id="UP000465712"/>
    </source>
</evidence>
<evidence type="ECO:0000259" key="17">
    <source>
        <dbReference type="PROSITE" id="PS51103"/>
    </source>
</evidence>
<evidence type="ECO:0000256" key="3">
    <source>
        <dbReference type="ARBA" id="ARBA00022475"/>
    </source>
</evidence>
<evidence type="ECO:0000256" key="12">
    <source>
        <dbReference type="ARBA" id="ARBA00045139"/>
    </source>
</evidence>
<feature type="domain" description="PTS EIIC type-1" evidence="17">
    <location>
        <begin position="120"/>
        <end position="477"/>
    </location>
</feature>
<dbReference type="AlphaFoldDB" id="A0A7X4W9N2"/>
<feature type="transmembrane region" description="Helical" evidence="15">
    <location>
        <begin position="112"/>
        <end position="135"/>
    </location>
</feature>
<evidence type="ECO:0000313" key="18">
    <source>
        <dbReference type="EMBL" id="NAW63855.1"/>
    </source>
</evidence>
<dbReference type="NCBIfam" id="TIGR00852">
    <property type="entry name" value="pts-Glc"/>
    <property type="match status" value="1"/>
</dbReference>
<dbReference type="Gene3D" id="3.30.1360.60">
    <property type="entry name" value="Glucose permease domain IIB"/>
    <property type="match status" value="1"/>
</dbReference>
<keyword evidence="2" id="KW-0813">Transport</keyword>
<evidence type="ECO:0000256" key="11">
    <source>
        <dbReference type="ARBA" id="ARBA00044053"/>
    </source>
</evidence>
<evidence type="ECO:0000259" key="16">
    <source>
        <dbReference type="PROSITE" id="PS51098"/>
    </source>
</evidence>
<accession>A0A7X4W9N2</accession>
<dbReference type="NCBIfam" id="TIGR01996">
    <property type="entry name" value="PTS-II-BC-sucr"/>
    <property type="match status" value="1"/>
</dbReference>
<dbReference type="InterPro" id="IPR018113">
    <property type="entry name" value="PTrfase_EIIB_Cys"/>
</dbReference>
<dbReference type="FunFam" id="3.30.1360.60:FF:000001">
    <property type="entry name" value="PTS system glucose-specific IIBC component PtsG"/>
    <property type="match status" value="1"/>
</dbReference>
<feature type="transmembrane region" description="Helical" evidence="15">
    <location>
        <begin position="403"/>
        <end position="423"/>
    </location>
</feature>
<feature type="transmembrane region" description="Helical" evidence="15">
    <location>
        <begin position="334"/>
        <end position="356"/>
    </location>
</feature>
<dbReference type="InterPro" id="IPR001996">
    <property type="entry name" value="PTS_IIB_1"/>
</dbReference>
<dbReference type="PROSITE" id="PS51103">
    <property type="entry name" value="PTS_EIIC_TYPE_1"/>
    <property type="match status" value="1"/>
</dbReference>
<keyword evidence="6" id="KW-0598">Phosphotransferase system</keyword>
<feature type="active site" description="Phosphocysteine intermediate; for EIIB activity" evidence="14">
    <location>
        <position position="26"/>
    </location>
</feature>
<evidence type="ECO:0000256" key="5">
    <source>
        <dbReference type="ARBA" id="ARBA00022679"/>
    </source>
</evidence>
<dbReference type="GO" id="GO:0016301">
    <property type="term" value="F:kinase activity"/>
    <property type="evidence" value="ECO:0007669"/>
    <property type="project" value="UniProtKB-KW"/>
</dbReference>
<evidence type="ECO:0000256" key="14">
    <source>
        <dbReference type="PROSITE-ProRule" id="PRU00421"/>
    </source>
</evidence>
<dbReference type="EMBL" id="WXWW01000024">
    <property type="protein sequence ID" value="NAW63855.1"/>
    <property type="molecule type" value="Genomic_DNA"/>
</dbReference>
<dbReference type="GO" id="GO:0015771">
    <property type="term" value="P:trehalose transport"/>
    <property type="evidence" value="ECO:0007669"/>
    <property type="project" value="TreeGrafter"/>
</dbReference>
<dbReference type="InterPro" id="IPR050558">
    <property type="entry name" value="PTS_Sugar-Specific_Components"/>
</dbReference>
<dbReference type="InterPro" id="IPR013013">
    <property type="entry name" value="PTS_EIIC_1"/>
</dbReference>
<gene>
    <name evidence="18" type="ORF">CAG72_01380</name>
</gene>
<evidence type="ECO:0000256" key="13">
    <source>
        <dbReference type="ARBA" id="ARBA00048931"/>
    </source>
</evidence>
<keyword evidence="7 15" id="KW-0812">Transmembrane</keyword>
<dbReference type="PANTHER" id="PTHR30175:SF4">
    <property type="entry name" value="PTS SYSTEM TREHALOSE-SPECIFIC EIIBC COMPONENT"/>
    <property type="match status" value="1"/>
</dbReference>